<keyword evidence="4" id="KW-0812">Transmembrane</keyword>
<dbReference type="AlphaFoldDB" id="A0A7S3UZZ4"/>
<dbReference type="PROSITE" id="PS50297">
    <property type="entry name" value="ANK_REP_REGION"/>
    <property type="match status" value="2"/>
</dbReference>
<organism evidence="5">
    <name type="scientific">Aplanochytrium stocchinoi</name>
    <dbReference type="NCBI Taxonomy" id="215587"/>
    <lineage>
        <taxon>Eukaryota</taxon>
        <taxon>Sar</taxon>
        <taxon>Stramenopiles</taxon>
        <taxon>Bigyra</taxon>
        <taxon>Labyrinthulomycetes</taxon>
        <taxon>Thraustochytrida</taxon>
        <taxon>Thraustochytriidae</taxon>
        <taxon>Aplanochytrium</taxon>
    </lineage>
</organism>
<evidence type="ECO:0000313" key="5">
    <source>
        <dbReference type="EMBL" id="CAE0442972.1"/>
    </source>
</evidence>
<gene>
    <name evidence="5" type="ORF">ASTO00021_LOCUS13082</name>
</gene>
<dbReference type="SMART" id="SM00248">
    <property type="entry name" value="ANK"/>
    <property type="match status" value="4"/>
</dbReference>
<evidence type="ECO:0000256" key="1">
    <source>
        <dbReference type="ARBA" id="ARBA00022737"/>
    </source>
</evidence>
<dbReference type="InterPro" id="IPR002110">
    <property type="entry name" value="Ankyrin_rpt"/>
</dbReference>
<keyword evidence="4" id="KW-0472">Membrane</keyword>
<accession>A0A7S3UZZ4</accession>
<reference evidence="5" key="1">
    <citation type="submission" date="2021-01" db="EMBL/GenBank/DDBJ databases">
        <authorList>
            <person name="Corre E."/>
            <person name="Pelletier E."/>
            <person name="Niang G."/>
            <person name="Scheremetjew M."/>
            <person name="Finn R."/>
            <person name="Kale V."/>
            <person name="Holt S."/>
            <person name="Cochrane G."/>
            <person name="Meng A."/>
            <person name="Brown T."/>
            <person name="Cohen L."/>
        </authorList>
    </citation>
    <scope>NUCLEOTIDE SEQUENCE</scope>
    <source>
        <strain evidence="5">GSBS06</strain>
    </source>
</reference>
<evidence type="ECO:0000256" key="2">
    <source>
        <dbReference type="ARBA" id="ARBA00023043"/>
    </source>
</evidence>
<dbReference type="SUPFAM" id="SSF48403">
    <property type="entry name" value="Ankyrin repeat"/>
    <property type="match status" value="1"/>
</dbReference>
<keyword evidence="1" id="KW-0677">Repeat</keyword>
<evidence type="ECO:0000256" key="3">
    <source>
        <dbReference type="PROSITE-ProRule" id="PRU00023"/>
    </source>
</evidence>
<feature type="repeat" description="ANK" evidence="3">
    <location>
        <begin position="71"/>
        <end position="94"/>
    </location>
</feature>
<feature type="transmembrane region" description="Helical" evidence="4">
    <location>
        <begin position="224"/>
        <end position="253"/>
    </location>
</feature>
<proteinExistence type="predicted"/>
<dbReference type="PANTHER" id="PTHR24198">
    <property type="entry name" value="ANKYRIN REPEAT AND PROTEIN KINASE DOMAIN-CONTAINING PROTEIN"/>
    <property type="match status" value="1"/>
</dbReference>
<dbReference type="Gene3D" id="1.25.40.20">
    <property type="entry name" value="Ankyrin repeat-containing domain"/>
    <property type="match status" value="1"/>
</dbReference>
<keyword evidence="4" id="KW-1133">Transmembrane helix</keyword>
<dbReference type="PROSITE" id="PS50088">
    <property type="entry name" value="ANK_REPEAT"/>
    <property type="match status" value="2"/>
</dbReference>
<dbReference type="Pfam" id="PF12796">
    <property type="entry name" value="Ank_2"/>
    <property type="match status" value="1"/>
</dbReference>
<name>A0A7S3UZZ4_9STRA</name>
<dbReference type="Pfam" id="PF00023">
    <property type="entry name" value="Ank"/>
    <property type="match status" value="1"/>
</dbReference>
<dbReference type="InterPro" id="IPR036770">
    <property type="entry name" value="Ankyrin_rpt-contain_sf"/>
</dbReference>
<dbReference type="PANTHER" id="PTHR24198:SF165">
    <property type="entry name" value="ANKYRIN REPEAT-CONTAINING PROTEIN-RELATED"/>
    <property type="match status" value="1"/>
</dbReference>
<evidence type="ECO:0000256" key="4">
    <source>
        <dbReference type="SAM" id="Phobius"/>
    </source>
</evidence>
<sequence>MDEDVYAAATSGSVTALKDIVARKGVKALKRKDGDDTSCVHACAEYGHTEVLAYVYDVIDDFEFLRAADCDLRTPLHWAAWRGNLETVKFLAERENVNAKARTGFTPLHYASLGGFEEIVRVLIDAGAKVSLEDQNQQSPIDVAYRFNNEGIAKILEDRRIREIEEAKNDPVKARIEEMNIAAKGDSVANPKAPTCEQGKNATRNQGFLISLVQQIQGSNGSSVIYSIGYASLGCFAVGLSVTLGISIGVLTYNSLSRYVSNR</sequence>
<feature type="repeat" description="ANK" evidence="3">
    <location>
        <begin position="103"/>
        <end position="135"/>
    </location>
</feature>
<dbReference type="PRINTS" id="PR01415">
    <property type="entry name" value="ANKYRIN"/>
</dbReference>
<keyword evidence="2 3" id="KW-0040">ANK repeat</keyword>
<protein>
    <submittedName>
        <fullName evidence="5">Uncharacterized protein</fullName>
    </submittedName>
</protein>
<dbReference type="EMBL" id="HBIN01017163">
    <property type="protein sequence ID" value="CAE0442972.1"/>
    <property type="molecule type" value="Transcribed_RNA"/>
</dbReference>